<dbReference type="AlphaFoldDB" id="A0A8J7Y9U2"/>
<keyword evidence="1" id="KW-1133">Transmembrane helix</keyword>
<reference evidence="2 3" key="1">
    <citation type="submission" date="2021-06" db="EMBL/GenBank/DDBJ databases">
        <title>New haloarchaea isolates fom saline soil.</title>
        <authorList>
            <person name="Duran-Viseras A."/>
            <person name="Sanchez-Porro C.S."/>
            <person name="Ventosa A."/>
        </authorList>
    </citation>
    <scope>NUCLEOTIDE SEQUENCE [LARGE SCALE GENOMIC DNA]</scope>
    <source>
        <strain evidence="2 3">JCM 183640</strain>
    </source>
</reference>
<organism evidence="2 3">
    <name type="scientific">Haloarcula limicola</name>
    <dbReference type="NCBI Taxonomy" id="1429915"/>
    <lineage>
        <taxon>Archaea</taxon>
        <taxon>Methanobacteriati</taxon>
        <taxon>Methanobacteriota</taxon>
        <taxon>Stenosarchaea group</taxon>
        <taxon>Halobacteria</taxon>
        <taxon>Halobacteriales</taxon>
        <taxon>Haloarculaceae</taxon>
        <taxon>Haloarcula</taxon>
    </lineage>
</organism>
<feature type="transmembrane region" description="Helical" evidence="1">
    <location>
        <begin position="7"/>
        <end position="26"/>
    </location>
</feature>
<evidence type="ECO:0000313" key="2">
    <source>
        <dbReference type="EMBL" id="MBV0924468.1"/>
    </source>
</evidence>
<dbReference type="EMBL" id="JAHQXF010000002">
    <property type="protein sequence ID" value="MBV0924468.1"/>
    <property type="molecule type" value="Genomic_DNA"/>
</dbReference>
<proteinExistence type="predicted"/>
<name>A0A8J7Y9U2_9EURY</name>
<accession>A0A8J7Y9U2</accession>
<keyword evidence="1" id="KW-0472">Membrane</keyword>
<protein>
    <submittedName>
        <fullName evidence="2">Uncharacterized protein</fullName>
    </submittedName>
</protein>
<keyword evidence="1" id="KW-0812">Transmembrane</keyword>
<evidence type="ECO:0000313" key="3">
    <source>
        <dbReference type="Proteomes" id="UP000766550"/>
    </source>
</evidence>
<feature type="transmembrane region" description="Helical" evidence="1">
    <location>
        <begin position="32"/>
        <end position="51"/>
    </location>
</feature>
<sequence length="58" mass="5752">MERFVRLVVAGGLALVAGLWIATLAVPQTPGWVAGVALAVAGVAGLAAGIGREIRVGE</sequence>
<gene>
    <name evidence="2" type="ORF">KTS45_09680</name>
</gene>
<keyword evidence="3" id="KW-1185">Reference proteome</keyword>
<dbReference type="RefSeq" id="WP_164509656.1">
    <property type="nucleotide sequence ID" value="NZ_JAHQXF010000002.1"/>
</dbReference>
<evidence type="ECO:0000256" key="1">
    <source>
        <dbReference type="SAM" id="Phobius"/>
    </source>
</evidence>
<dbReference type="Proteomes" id="UP000766550">
    <property type="component" value="Unassembled WGS sequence"/>
</dbReference>
<comment type="caution">
    <text evidence="2">The sequence shown here is derived from an EMBL/GenBank/DDBJ whole genome shotgun (WGS) entry which is preliminary data.</text>
</comment>